<dbReference type="SUPFAM" id="SSF52317">
    <property type="entry name" value="Class I glutamine amidotransferase-like"/>
    <property type="match status" value="1"/>
</dbReference>
<evidence type="ECO:0000259" key="1">
    <source>
        <dbReference type="Pfam" id="PF06283"/>
    </source>
</evidence>
<sequence length="215" mass="24059">MPKTVYVIRDDFYHPKEVIDPEISKVFNPNEWNVVLTNRLRDVLESEQSIDLTMLFTVGRPDGENDITHEEQNRFIARVKDGMGVMFVHAGLVLIEEDSPFYQELNSGRFLGHSHDHVPVVNVPIRNVSHPILEGITGFTAMDEHYYCQVDVTSTDMLMLSTSEVVTAACAWAHTVGKGKVVGMTPGHTTEALGNPQMIVLMQNAANWATSQNHV</sequence>
<organism evidence="2 3">
    <name type="scientific">Paenibacillus segetis</name>
    <dbReference type="NCBI Taxonomy" id="1325360"/>
    <lineage>
        <taxon>Bacteria</taxon>
        <taxon>Bacillati</taxon>
        <taxon>Bacillota</taxon>
        <taxon>Bacilli</taxon>
        <taxon>Bacillales</taxon>
        <taxon>Paenibacillaceae</taxon>
        <taxon>Paenibacillus</taxon>
    </lineage>
</organism>
<gene>
    <name evidence="2" type="ORF">GCM10008013_33940</name>
</gene>
<dbReference type="InterPro" id="IPR029062">
    <property type="entry name" value="Class_I_gatase-like"/>
</dbReference>
<dbReference type="Gene3D" id="3.40.50.880">
    <property type="match status" value="1"/>
</dbReference>
<dbReference type="Proteomes" id="UP000659344">
    <property type="component" value="Unassembled WGS sequence"/>
</dbReference>
<evidence type="ECO:0000313" key="2">
    <source>
        <dbReference type="EMBL" id="GGH30694.1"/>
    </source>
</evidence>
<dbReference type="PANTHER" id="PTHR40469:SF2">
    <property type="entry name" value="GALACTOSE-BINDING DOMAIN-LIKE SUPERFAMILY PROTEIN"/>
    <property type="match status" value="1"/>
</dbReference>
<protein>
    <recommendedName>
        <fullName evidence="1">ThuA-like domain-containing protein</fullName>
    </recommendedName>
</protein>
<keyword evidence="3" id="KW-1185">Reference proteome</keyword>
<name>A0ABQ1YLU6_9BACL</name>
<reference evidence="3" key="1">
    <citation type="journal article" date="2019" name="Int. J. Syst. Evol. Microbiol.">
        <title>The Global Catalogue of Microorganisms (GCM) 10K type strain sequencing project: providing services to taxonomists for standard genome sequencing and annotation.</title>
        <authorList>
            <consortium name="The Broad Institute Genomics Platform"/>
            <consortium name="The Broad Institute Genome Sequencing Center for Infectious Disease"/>
            <person name="Wu L."/>
            <person name="Ma J."/>
        </authorList>
    </citation>
    <scope>NUCLEOTIDE SEQUENCE [LARGE SCALE GENOMIC DNA]</scope>
    <source>
        <strain evidence="3">CGMCC 1.12769</strain>
    </source>
</reference>
<dbReference type="RefSeq" id="WP_188541048.1">
    <property type="nucleotide sequence ID" value="NZ_BMFT01000002.1"/>
</dbReference>
<dbReference type="InterPro" id="IPR029010">
    <property type="entry name" value="ThuA-like"/>
</dbReference>
<proteinExistence type="predicted"/>
<feature type="domain" description="ThuA-like" evidence="1">
    <location>
        <begin position="21"/>
        <end position="209"/>
    </location>
</feature>
<dbReference type="Pfam" id="PF06283">
    <property type="entry name" value="ThuA"/>
    <property type="match status" value="1"/>
</dbReference>
<evidence type="ECO:0000313" key="3">
    <source>
        <dbReference type="Proteomes" id="UP000659344"/>
    </source>
</evidence>
<accession>A0ABQ1YLU6</accession>
<dbReference type="EMBL" id="BMFT01000002">
    <property type="protein sequence ID" value="GGH30694.1"/>
    <property type="molecule type" value="Genomic_DNA"/>
</dbReference>
<dbReference type="PANTHER" id="PTHR40469">
    <property type="entry name" value="SECRETED GLYCOSYL HYDROLASE"/>
    <property type="match status" value="1"/>
</dbReference>
<comment type="caution">
    <text evidence="2">The sequence shown here is derived from an EMBL/GenBank/DDBJ whole genome shotgun (WGS) entry which is preliminary data.</text>
</comment>